<feature type="region of interest" description="Disordered" evidence="1">
    <location>
        <begin position="1"/>
        <end position="23"/>
    </location>
</feature>
<accession>A0ABS1P4T4</accession>
<sequence>MTTSRPYTDDDLRSEAGLCHDSLSKLPTPEEIAHHLREAYMPSRTTDDATPTWGDLLSEDQLKDAAHRIKDLMTFTAPVSTWGVALGADGLEPSPDVINLDGDNGPVIRIHFAFAPDMPLRARQQFALGLAQAIADNT</sequence>
<dbReference type="EMBL" id="JAERRH010000008">
    <property type="protein sequence ID" value="MBL1107376.1"/>
    <property type="molecule type" value="Genomic_DNA"/>
</dbReference>
<gene>
    <name evidence="2" type="ORF">JK361_22680</name>
</gene>
<evidence type="ECO:0000313" key="3">
    <source>
        <dbReference type="Proteomes" id="UP000621386"/>
    </source>
</evidence>
<dbReference type="RefSeq" id="WP_201821154.1">
    <property type="nucleotide sequence ID" value="NZ_JAERRH010000008.1"/>
</dbReference>
<evidence type="ECO:0000256" key="1">
    <source>
        <dbReference type="SAM" id="MobiDB-lite"/>
    </source>
</evidence>
<proteinExistence type="predicted"/>
<dbReference type="Proteomes" id="UP000621386">
    <property type="component" value="Unassembled WGS sequence"/>
</dbReference>
<protein>
    <submittedName>
        <fullName evidence="2">Uncharacterized protein</fullName>
    </submittedName>
</protein>
<comment type="caution">
    <text evidence="2">The sequence shown here is derived from an EMBL/GenBank/DDBJ whole genome shotgun (WGS) entry which is preliminary data.</text>
</comment>
<organism evidence="2 3">
    <name type="scientific">Streptomyces musisoli</name>
    <dbReference type="NCBI Taxonomy" id="2802280"/>
    <lineage>
        <taxon>Bacteria</taxon>
        <taxon>Bacillati</taxon>
        <taxon>Actinomycetota</taxon>
        <taxon>Actinomycetes</taxon>
        <taxon>Kitasatosporales</taxon>
        <taxon>Streptomycetaceae</taxon>
        <taxon>Streptomyces</taxon>
    </lineage>
</organism>
<evidence type="ECO:0000313" key="2">
    <source>
        <dbReference type="EMBL" id="MBL1107376.1"/>
    </source>
</evidence>
<reference evidence="2 3" key="1">
    <citation type="submission" date="2021-01" db="EMBL/GenBank/DDBJ databases">
        <title>WGS of actinomycetes isolated from Thailand.</title>
        <authorList>
            <person name="Thawai C."/>
        </authorList>
    </citation>
    <scope>NUCLEOTIDE SEQUENCE [LARGE SCALE GENOMIC DNA]</scope>
    <source>
        <strain evidence="2 3">CH5-8</strain>
    </source>
</reference>
<name>A0ABS1P4T4_9ACTN</name>
<keyword evidence="3" id="KW-1185">Reference proteome</keyword>